<sequence>MTESLQMTLLNASTFGEEHHRAPSGAFGGDSCREEAWNSGSTAVPGGRRGTEAKAAHLPLPGLCDHYHQQLVGGRARMQRGLLMPNQHGCLPDPVKASV</sequence>
<evidence type="ECO:0000256" key="1">
    <source>
        <dbReference type="SAM" id="MobiDB-lite"/>
    </source>
</evidence>
<evidence type="ECO:0000313" key="2">
    <source>
        <dbReference type="EMBL" id="CCQ43881.1"/>
    </source>
</evidence>
<accession>L8EAS0</accession>
<dbReference type="OrthoDB" id="6107927at2759"/>
<organism evidence="2">
    <name type="scientific">Homo sapiens</name>
    <name type="common">Human</name>
    <dbReference type="NCBI Taxonomy" id="9606"/>
    <lineage>
        <taxon>Eukaryota</taxon>
        <taxon>Metazoa</taxon>
        <taxon>Chordata</taxon>
        <taxon>Craniata</taxon>
        <taxon>Vertebrata</taxon>
        <taxon>Euteleostomi</taxon>
        <taxon>Mammalia</taxon>
        <taxon>Eutheria</taxon>
        <taxon>Euarchontoglires</taxon>
        <taxon>Primates</taxon>
        <taxon>Haplorrhini</taxon>
        <taxon>Catarrhini</taxon>
        <taxon>Hominidae</taxon>
        <taxon>Homo</taxon>
    </lineage>
</organism>
<proteinExistence type="predicted"/>
<protein>
    <submittedName>
        <fullName evidence="2">Alternative protein MDGA1</fullName>
    </submittedName>
</protein>
<name>L8EAS0_HUMAN</name>
<dbReference type="EMBL" id="HF584384">
    <property type="protein sequence ID" value="CCQ43881.1"/>
    <property type="molecule type" value="Genomic_DNA"/>
</dbReference>
<feature type="region of interest" description="Disordered" evidence="1">
    <location>
        <begin position="16"/>
        <end position="51"/>
    </location>
</feature>
<reference evidence="2" key="1">
    <citation type="journal article" date="2013" name="PLoS ONE">
        <title>Direct detection of alternative open reading frames translation products in human significantly expands the proteome.</title>
        <authorList>
            <person name="Vanderperre B."/>
            <person name="Lucier J.-F."/>
            <person name="Motard J."/>
            <person name="Tremblay G."/>
            <person name="Vanderperre S."/>
            <person name="Wisztorski M."/>
            <person name="Salzet M."/>
            <person name="Boisvert F.-M."/>
            <person name="Roucou X."/>
        </authorList>
    </citation>
    <scope>NUCLEOTIDE SEQUENCE</scope>
</reference>
<dbReference type="ChiTaRS" id="MDGA1">
    <property type="organism name" value="human"/>
</dbReference>
<gene>
    <name evidence="2" type="primary">MDGA1</name>
</gene>
<dbReference type="AlphaFoldDB" id="L8EAS0"/>